<gene>
    <name evidence="2" type="ORF">EYS09_16975</name>
</gene>
<dbReference type="RefSeq" id="WP_131123891.1">
    <property type="nucleotide sequence ID" value="NZ_SIXH01000133.1"/>
</dbReference>
<comment type="caution">
    <text evidence="2">The sequence shown here is derived from an EMBL/GenBank/DDBJ whole genome shotgun (WGS) entry which is preliminary data.</text>
</comment>
<evidence type="ECO:0000313" key="2">
    <source>
        <dbReference type="EMBL" id="TBO58529.1"/>
    </source>
</evidence>
<dbReference type="AlphaFoldDB" id="A0A4Q9HVK7"/>
<feature type="chain" id="PRO_5020326171" evidence="1">
    <location>
        <begin position="29"/>
        <end position="482"/>
    </location>
</feature>
<proteinExistence type="predicted"/>
<reference evidence="2 3" key="1">
    <citation type="submission" date="2019-02" db="EMBL/GenBank/DDBJ databases">
        <title>Draft Genome Sequence of Streptomyces sp. AM-2504, identified by 16S rRNA comparative analysis as a Streptomyces Kasugaensis strain.</title>
        <authorList>
            <person name="Napolioni V."/>
            <person name="Giuliodori A.M."/>
            <person name="Spurio R."/>
            <person name="Fabbretti A."/>
        </authorList>
    </citation>
    <scope>NUCLEOTIDE SEQUENCE [LARGE SCALE GENOMIC DNA]</scope>
    <source>
        <strain evidence="2 3">AM-2504</strain>
    </source>
</reference>
<feature type="signal peptide" evidence="1">
    <location>
        <begin position="1"/>
        <end position="28"/>
    </location>
</feature>
<keyword evidence="3" id="KW-1185">Reference proteome</keyword>
<dbReference type="Proteomes" id="UP000292452">
    <property type="component" value="Unassembled WGS sequence"/>
</dbReference>
<sequence>MKYSCKAAKPAVTMTMCIAMLGASGLPAANALDRSSSAGADPAAGGASLVSRGGLLSAGEAVITEAQRQQMLSKLDQKGLNNEQLQVARQVVNQLAGGPQEQPKPSDGLEGMSDREIANLARQEFDKILNGAEVTEDLKEALGNPGQAYTPFLKEVFGEAGFLAKFARANQHSGLFLDSIKGGVEAALKGDVKAAAGTVGSAISSEVGSAIKLKEAIYAGNTADIILYGVDLAVGIAKFTIGLISSSLPVMIAPLVNIGASIAKSLVSIAAIIISNNQLRSRVYEELYTARGNAWSKLLDDVRDSLKKDVSRLLTEAWKKLESELAYGRQLTLEAISRKASTLPKTTEQVTAYTSAINQVHNTFSHLGFEARTKFVELVSGTLQGSLAGMPGRVLPTFNDKMLAANRADLIEIFWRKRCSDFSQAHYRIMCEQKGPDSTDTKQVNDIEGRLRANPPSRMTVGQVNLEATPSRTHPNPTYPWP</sequence>
<accession>A0A4Q9HVK7</accession>
<organism evidence="2 3">
    <name type="scientific">Streptomyces kasugaensis</name>
    <dbReference type="NCBI Taxonomy" id="1946"/>
    <lineage>
        <taxon>Bacteria</taxon>
        <taxon>Bacillati</taxon>
        <taxon>Actinomycetota</taxon>
        <taxon>Actinomycetes</taxon>
        <taxon>Kitasatosporales</taxon>
        <taxon>Streptomycetaceae</taxon>
        <taxon>Streptomyces</taxon>
    </lineage>
</organism>
<evidence type="ECO:0000256" key="1">
    <source>
        <dbReference type="SAM" id="SignalP"/>
    </source>
</evidence>
<evidence type="ECO:0000313" key="3">
    <source>
        <dbReference type="Proteomes" id="UP000292452"/>
    </source>
</evidence>
<keyword evidence="1" id="KW-0732">Signal</keyword>
<dbReference type="EMBL" id="SIXH01000133">
    <property type="protein sequence ID" value="TBO58529.1"/>
    <property type="molecule type" value="Genomic_DNA"/>
</dbReference>
<protein>
    <submittedName>
        <fullName evidence="2">Uncharacterized protein</fullName>
    </submittedName>
</protein>
<name>A0A4Q9HVK7_STRKA</name>